<dbReference type="InterPro" id="IPR023171">
    <property type="entry name" value="Na/H_antiporter_dom_sf"/>
</dbReference>
<feature type="transmembrane region" description="Helical" evidence="11">
    <location>
        <begin position="244"/>
        <end position="262"/>
    </location>
</feature>
<organism evidence="12 13">
    <name type="scientific">Kocuria subflava</name>
    <dbReference type="NCBI Taxonomy" id="1736139"/>
    <lineage>
        <taxon>Bacteria</taxon>
        <taxon>Bacillati</taxon>
        <taxon>Actinomycetota</taxon>
        <taxon>Actinomycetes</taxon>
        <taxon>Micrococcales</taxon>
        <taxon>Micrococcaceae</taxon>
        <taxon>Kocuria</taxon>
    </lineage>
</organism>
<dbReference type="GO" id="GO:0006885">
    <property type="term" value="P:regulation of pH"/>
    <property type="evidence" value="ECO:0007669"/>
    <property type="project" value="UniProtKB-UniRule"/>
</dbReference>
<dbReference type="EMBL" id="JAAVUN010000008">
    <property type="protein sequence ID" value="NKE09423.1"/>
    <property type="molecule type" value="Genomic_DNA"/>
</dbReference>
<feature type="transmembrane region" description="Helical" evidence="11">
    <location>
        <begin position="381"/>
        <end position="399"/>
    </location>
</feature>
<comment type="similarity">
    <text evidence="11">Belongs to the NhaA Na(+)/H(+) (TC 2.A.33) antiporter family.</text>
</comment>
<evidence type="ECO:0000256" key="8">
    <source>
        <dbReference type="ARBA" id="ARBA00023065"/>
    </source>
</evidence>
<keyword evidence="7 11" id="KW-0915">Sodium</keyword>
<reference evidence="12 13" key="1">
    <citation type="submission" date="2020-02" db="EMBL/GenBank/DDBJ databases">
        <authorList>
            <person name="Sun Q."/>
        </authorList>
    </citation>
    <scope>NUCLEOTIDE SEQUENCE [LARGE SCALE GENOMIC DNA]</scope>
    <source>
        <strain evidence="12 13">YIM 13062</strain>
    </source>
</reference>
<comment type="function">
    <text evidence="11">Na(+)/H(+) antiporter that extrudes sodium in exchange for external protons.</text>
</comment>
<dbReference type="InterPro" id="IPR004670">
    <property type="entry name" value="NhaA"/>
</dbReference>
<evidence type="ECO:0000256" key="6">
    <source>
        <dbReference type="ARBA" id="ARBA00022989"/>
    </source>
</evidence>
<sequence>MSQQTETPHQVNQGFSAFIRKDLVGGCLLLIAMLAALVLANSPAQEFYFGLRDYKIGTDAVPGLMHTVGEWAADGLLAVFFFLVGLELKAEFVDGELRNPRKAALPIVAAFAGVITPALIYVGVNLVNNTDPTALRGWAIPTATDIAFAVSVLAVVGSALPLAMRTFLLTLAVVDDLIAIIIIALFYSYGISLLSLGGALVALAVYWALTHRFSHFFIEKAWAAWLILLPLGFITWLLVYNGGVHATIAGVLLGFATPVMAIKPRLITRDTPAFGLAPTLEHRFRPLSNILAVPIFAFFSAGVAVGGWAGFTESLTDPVAIGIFSSAWLMNRFTPARKDADYEWIDLIGLSIVAGIGFTVSLLVADLSFGLGSPHDNHAKVGILCGSGVAAVVGGALLLGRNAYYSKLRTEGDRVDSYDDPA</sequence>
<feature type="transmembrane region" description="Helical" evidence="11">
    <location>
        <begin position="104"/>
        <end position="126"/>
    </location>
</feature>
<dbReference type="GO" id="GO:0015385">
    <property type="term" value="F:sodium:proton antiporter activity"/>
    <property type="evidence" value="ECO:0007669"/>
    <property type="project" value="UniProtKB-UniRule"/>
</dbReference>
<evidence type="ECO:0000256" key="9">
    <source>
        <dbReference type="ARBA" id="ARBA00023136"/>
    </source>
</evidence>
<keyword evidence="2 11" id="KW-0813">Transport</keyword>
<dbReference type="AlphaFoldDB" id="A0A846TLU9"/>
<keyword evidence="8 11" id="KW-0406">Ion transport</keyword>
<dbReference type="PANTHER" id="PTHR30341:SF0">
    <property type="entry name" value="NA(+)_H(+) ANTIPORTER NHAA"/>
    <property type="match status" value="1"/>
</dbReference>
<feature type="transmembrane region" description="Helical" evidence="11">
    <location>
        <begin position="315"/>
        <end position="333"/>
    </location>
</feature>
<keyword evidence="6 11" id="KW-1133">Transmembrane helix</keyword>
<dbReference type="GO" id="GO:0005886">
    <property type="term" value="C:plasma membrane"/>
    <property type="evidence" value="ECO:0007669"/>
    <property type="project" value="UniProtKB-SubCell"/>
</dbReference>
<dbReference type="HAMAP" id="MF_01844">
    <property type="entry name" value="NhaA"/>
    <property type="match status" value="1"/>
</dbReference>
<dbReference type="Pfam" id="PF06965">
    <property type="entry name" value="Na_H_antiport_1"/>
    <property type="match status" value="1"/>
</dbReference>
<evidence type="ECO:0000256" key="5">
    <source>
        <dbReference type="ARBA" id="ARBA00022692"/>
    </source>
</evidence>
<protein>
    <recommendedName>
        <fullName evidence="11">Na(+)/H(+) antiporter NhaA</fullName>
    </recommendedName>
    <alternativeName>
        <fullName evidence="11">Sodium/proton antiporter NhaA</fullName>
    </alternativeName>
</protein>
<evidence type="ECO:0000256" key="1">
    <source>
        <dbReference type="ARBA" id="ARBA00004429"/>
    </source>
</evidence>
<dbReference type="RefSeq" id="WP_119932056.1">
    <property type="nucleotide sequence ID" value="NZ_JAAVUN010000008.1"/>
</dbReference>
<feature type="transmembrane region" description="Helical" evidence="11">
    <location>
        <begin position="23"/>
        <end position="44"/>
    </location>
</feature>
<evidence type="ECO:0000256" key="10">
    <source>
        <dbReference type="ARBA" id="ARBA00023201"/>
    </source>
</evidence>
<gene>
    <name evidence="11 12" type="primary">nhaA</name>
    <name evidence="12" type="ORF">GTW58_05605</name>
</gene>
<dbReference type="Gene3D" id="1.20.1530.10">
    <property type="entry name" value="Na+/H+ antiporter like domain"/>
    <property type="match status" value="1"/>
</dbReference>
<evidence type="ECO:0000313" key="12">
    <source>
        <dbReference type="EMBL" id="NKE09423.1"/>
    </source>
</evidence>
<evidence type="ECO:0000313" key="13">
    <source>
        <dbReference type="Proteomes" id="UP000521379"/>
    </source>
</evidence>
<keyword evidence="4 11" id="KW-1003">Cell membrane</keyword>
<dbReference type="NCBIfam" id="TIGR00773">
    <property type="entry name" value="NhaA"/>
    <property type="match status" value="1"/>
</dbReference>
<evidence type="ECO:0000256" key="11">
    <source>
        <dbReference type="HAMAP-Rule" id="MF_01844"/>
    </source>
</evidence>
<evidence type="ECO:0000256" key="7">
    <source>
        <dbReference type="ARBA" id="ARBA00023053"/>
    </source>
</evidence>
<evidence type="ECO:0000256" key="3">
    <source>
        <dbReference type="ARBA" id="ARBA00022449"/>
    </source>
</evidence>
<accession>A0A846TLU9</accession>
<feature type="transmembrane region" description="Helical" evidence="11">
    <location>
        <begin position="193"/>
        <end position="209"/>
    </location>
</feature>
<feature type="transmembrane region" description="Helical" evidence="11">
    <location>
        <begin position="290"/>
        <end position="309"/>
    </location>
</feature>
<feature type="transmembrane region" description="Helical" evidence="11">
    <location>
        <begin position="345"/>
        <end position="369"/>
    </location>
</feature>
<evidence type="ECO:0000256" key="4">
    <source>
        <dbReference type="ARBA" id="ARBA00022475"/>
    </source>
</evidence>
<name>A0A846TLU9_9MICC</name>
<dbReference type="PANTHER" id="PTHR30341">
    <property type="entry name" value="SODIUM ION/PROTON ANTIPORTER NHAA-RELATED"/>
    <property type="match status" value="1"/>
</dbReference>
<feature type="transmembrane region" description="Helical" evidence="11">
    <location>
        <begin position="221"/>
        <end position="238"/>
    </location>
</feature>
<feature type="transmembrane region" description="Helical" evidence="11">
    <location>
        <begin position="138"/>
        <end position="160"/>
    </location>
</feature>
<proteinExistence type="inferred from homology"/>
<evidence type="ECO:0000256" key="2">
    <source>
        <dbReference type="ARBA" id="ARBA00022448"/>
    </source>
</evidence>
<keyword evidence="5 11" id="KW-0812">Transmembrane</keyword>
<keyword evidence="3 11" id="KW-0050">Antiport</keyword>
<dbReference type="Proteomes" id="UP000521379">
    <property type="component" value="Unassembled WGS sequence"/>
</dbReference>
<comment type="catalytic activity">
    <reaction evidence="11">
        <text>Na(+)(in) + 2 H(+)(out) = Na(+)(out) + 2 H(+)(in)</text>
        <dbReference type="Rhea" id="RHEA:29251"/>
        <dbReference type="ChEBI" id="CHEBI:15378"/>
        <dbReference type="ChEBI" id="CHEBI:29101"/>
    </reaction>
</comment>
<comment type="caution">
    <text evidence="12">The sequence shown here is derived from an EMBL/GenBank/DDBJ whole genome shotgun (WGS) entry which is preliminary data.</text>
</comment>
<keyword evidence="10 11" id="KW-0739">Sodium transport</keyword>
<keyword evidence="13" id="KW-1185">Reference proteome</keyword>
<keyword evidence="9 11" id="KW-0472">Membrane</keyword>
<comment type="subcellular location">
    <subcellularLocation>
        <location evidence="1">Cell inner membrane</location>
        <topology evidence="1">Multi-pass membrane protein</topology>
    </subcellularLocation>
    <subcellularLocation>
        <location evidence="11">Cell membrane</location>
        <topology evidence="11">Multi-pass membrane protein</topology>
    </subcellularLocation>
</comment>